<evidence type="ECO:0000256" key="3">
    <source>
        <dbReference type="ARBA" id="ARBA00022603"/>
    </source>
</evidence>
<organism evidence="11 12">
    <name type="scientific">Actinomyces bowdenii</name>
    <dbReference type="NCBI Taxonomy" id="131109"/>
    <lineage>
        <taxon>Bacteria</taxon>
        <taxon>Bacillati</taxon>
        <taxon>Actinomycetota</taxon>
        <taxon>Actinomycetes</taxon>
        <taxon>Actinomycetales</taxon>
        <taxon>Actinomycetaceae</taxon>
        <taxon>Actinomyces</taxon>
    </lineage>
</organism>
<feature type="region of interest" description="Disordered" evidence="9">
    <location>
        <begin position="295"/>
        <end position="333"/>
    </location>
</feature>
<dbReference type="NCBIfam" id="TIGR00755">
    <property type="entry name" value="ksgA"/>
    <property type="match status" value="1"/>
</dbReference>
<feature type="binding site" evidence="7 8">
    <location>
        <position position="118"/>
    </location>
    <ligand>
        <name>S-adenosyl-L-methionine</name>
        <dbReference type="ChEBI" id="CHEBI:59789"/>
    </ligand>
</feature>
<comment type="catalytic activity">
    <reaction evidence="7">
        <text>adenosine(1518)/adenosine(1519) in 16S rRNA + 4 S-adenosyl-L-methionine = N(6)-dimethyladenosine(1518)/N(6)-dimethyladenosine(1519) in 16S rRNA + 4 S-adenosyl-L-homocysteine + 4 H(+)</text>
        <dbReference type="Rhea" id="RHEA:19609"/>
        <dbReference type="Rhea" id="RHEA-COMP:10232"/>
        <dbReference type="Rhea" id="RHEA-COMP:10233"/>
        <dbReference type="ChEBI" id="CHEBI:15378"/>
        <dbReference type="ChEBI" id="CHEBI:57856"/>
        <dbReference type="ChEBI" id="CHEBI:59789"/>
        <dbReference type="ChEBI" id="CHEBI:74411"/>
        <dbReference type="ChEBI" id="CHEBI:74493"/>
        <dbReference type="EC" id="2.1.1.182"/>
    </reaction>
</comment>
<dbReference type="CDD" id="cd02440">
    <property type="entry name" value="AdoMet_MTases"/>
    <property type="match status" value="1"/>
</dbReference>
<feature type="binding site" evidence="7 8">
    <location>
        <position position="40"/>
    </location>
    <ligand>
        <name>S-adenosyl-L-methionine</name>
        <dbReference type="ChEBI" id="CHEBI:59789"/>
    </ligand>
</feature>
<dbReference type="PANTHER" id="PTHR11727">
    <property type="entry name" value="DIMETHYLADENOSINE TRANSFERASE"/>
    <property type="match status" value="1"/>
</dbReference>
<feature type="binding site" evidence="7 8">
    <location>
        <position position="67"/>
    </location>
    <ligand>
        <name>S-adenosyl-L-methionine</name>
        <dbReference type="ChEBI" id="CHEBI:59789"/>
    </ligand>
</feature>
<evidence type="ECO:0000313" key="12">
    <source>
        <dbReference type="Proteomes" id="UP000271272"/>
    </source>
</evidence>
<keyword evidence="2 7" id="KW-0698">rRNA processing</keyword>
<evidence type="ECO:0000256" key="7">
    <source>
        <dbReference type="HAMAP-Rule" id="MF_00607"/>
    </source>
</evidence>
<dbReference type="InterPro" id="IPR001737">
    <property type="entry name" value="KsgA/Erm"/>
</dbReference>
<keyword evidence="6 7" id="KW-0694">RNA-binding</keyword>
<dbReference type="RefSeq" id="WP_124933735.1">
    <property type="nucleotide sequence ID" value="NZ_RQZC01000008.1"/>
</dbReference>
<dbReference type="OrthoDB" id="9814755at2"/>
<keyword evidence="12" id="KW-1185">Reference proteome</keyword>
<dbReference type="InterPro" id="IPR020596">
    <property type="entry name" value="rRNA_Ade_Mease_Trfase_CS"/>
</dbReference>
<dbReference type="Gene3D" id="3.40.50.150">
    <property type="entry name" value="Vaccinia Virus protein VP39"/>
    <property type="match status" value="1"/>
</dbReference>
<dbReference type="SMART" id="SM00650">
    <property type="entry name" value="rADc"/>
    <property type="match status" value="1"/>
</dbReference>
<proteinExistence type="inferred from homology"/>
<comment type="subcellular location">
    <subcellularLocation>
        <location evidence="7">Cytoplasm</location>
    </subcellularLocation>
</comment>
<dbReference type="InterPro" id="IPR020598">
    <property type="entry name" value="rRNA_Ade_methylase_Trfase_N"/>
</dbReference>
<reference evidence="11 12" key="1">
    <citation type="submission" date="2018-11" db="EMBL/GenBank/DDBJ databases">
        <title>Genomes From Bacteria Associated with the Canine Oral Cavity: a Test Case for Automated Genome-Based Taxonomic Assignment.</title>
        <authorList>
            <person name="Coil D.A."/>
            <person name="Jospin G."/>
            <person name="Darling A.E."/>
            <person name="Wallis C."/>
            <person name="Davis I.J."/>
            <person name="Harris S."/>
            <person name="Eisen J.A."/>
            <person name="Holcombe L.J."/>
            <person name="O'Flynn C."/>
        </authorList>
    </citation>
    <scope>NUCLEOTIDE SEQUENCE [LARGE SCALE GENOMIC DNA]</scope>
    <source>
        <strain evidence="11 12">OH5050</strain>
    </source>
</reference>
<comment type="caution">
    <text evidence="11">The sequence shown here is derived from an EMBL/GenBank/DDBJ whole genome shotgun (WGS) entry which is preliminary data.</text>
</comment>
<dbReference type="InterPro" id="IPR011530">
    <property type="entry name" value="rRNA_adenine_dimethylase"/>
</dbReference>
<dbReference type="Pfam" id="PF00398">
    <property type="entry name" value="RrnaAD"/>
    <property type="match status" value="1"/>
</dbReference>
<dbReference type="FunFam" id="3.40.50.150:FF:000023">
    <property type="entry name" value="Ribosomal RNA small subunit methyltransferase A"/>
    <property type="match status" value="1"/>
</dbReference>
<dbReference type="InterPro" id="IPR023165">
    <property type="entry name" value="rRNA_Ade_diMease-like_C"/>
</dbReference>
<evidence type="ECO:0000313" key="11">
    <source>
        <dbReference type="EMBL" id="RRD29353.1"/>
    </source>
</evidence>
<gene>
    <name evidence="7 11" type="primary">rsmA</name>
    <name evidence="7" type="synonym">ksgA</name>
    <name evidence="11" type="ORF">EII10_06750</name>
</gene>
<protein>
    <recommendedName>
        <fullName evidence="7">Ribosomal RNA small subunit methyltransferase A</fullName>
        <ecNumber evidence="7">2.1.1.182</ecNumber>
    </recommendedName>
    <alternativeName>
        <fullName evidence="7">16S rRNA (adenine(1518)-N(6)/adenine(1519)-N(6))-dimethyltransferase</fullName>
    </alternativeName>
    <alternativeName>
        <fullName evidence="7">16S rRNA dimethyladenosine transferase</fullName>
    </alternativeName>
    <alternativeName>
        <fullName evidence="7">16S rRNA dimethylase</fullName>
    </alternativeName>
    <alternativeName>
        <fullName evidence="7">S-adenosylmethionine-6-N', N'-adenosyl(rRNA) dimethyltransferase</fullName>
    </alternativeName>
</protein>
<dbReference type="SUPFAM" id="SSF53335">
    <property type="entry name" value="S-adenosyl-L-methionine-dependent methyltransferases"/>
    <property type="match status" value="1"/>
</dbReference>
<sequence length="333" mass="34568">MSGPSPQENPAAAGGLLGPAQVRGLAQALGIRPTKTLGQNFVHDAGAVRRIVRSAGVGPQHCVLEVGPGLGSLTLALLETGARVVAVEIDPALARALPVTVADRMPHAAGRLSLIEADALGIRGPADLGGARPTLMVANLPYNVAVPLVLTALEALPSLERLTVMVQAEVADRLAAPPGSRTYGVPSAKAAWYARVRRTLTISRHVFWPVPHVDSALVELIRRPPPATTASREQVFAVIDSAFSQRRKTLRKALADLAGGTDRAEAALRAAGIDPAQRGERLGVEAFAALAEALSALGPGESQGPPAQQPAHRPHHSPAQAAQEGPRAGEEPR</sequence>
<dbReference type="EC" id="2.1.1.182" evidence="7"/>
<name>A0A3P1V9U0_9ACTO</name>
<dbReference type="InterPro" id="IPR029063">
    <property type="entry name" value="SAM-dependent_MTases_sf"/>
</dbReference>
<keyword evidence="1 7" id="KW-0963">Cytoplasm</keyword>
<feature type="binding site" evidence="7 8">
    <location>
        <position position="139"/>
    </location>
    <ligand>
        <name>S-adenosyl-L-methionine</name>
        <dbReference type="ChEBI" id="CHEBI:59789"/>
    </ligand>
</feature>
<feature type="domain" description="Ribosomal RNA adenine methylase transferase N-terminal" evidence="10">
    <location>
        <begin position="47"/>
        <end position="224"/>
    </location>
</feature>
<feature type="binding site" evidence="7 8">
    <location>
        <position position="88"/>
    </location>
    <ligand>
        <name>S-adenosyl-L-methionine</name>
        <dbReference type="ChEBI" id="CHEBI:59789"/>
    </ligand>
</feature>
<evidence type="ECO:0000256" key="2">
    <source>
        <dbReference type="ARBA" id="ARBA00022552"/>
    </source>
</evidence>
<dbReference type="PROSITE" id="PS51689">
    <property type="entry name" value="SAM_RNA_A_N6_MT"/>
    <property type="match status" value="1"/>
</dbReference>
<feature type="binding site" evidence="7 8">
    <location>
        <position position="42"/>
    </location>
    <ligand>
        <name>S-adenosyl-L-methionine</name>
        <dbReference type="ChEBI" id="CHEBI:59789"/>
    </ligand>
</feature>
<keyword evidence="5 7" id="KW-0949">S-adenosyl-L-methionine</keyword>
<dbReference type="GO" id="GO:0052908">
    <property type="term" value="F:16S rRNA (adenine(1518)-N(6)/adenine(1519)-N(6))-dimethyltransferase activity"/>
    <property type="evidence" value="ECO:0007669"/>
    <property type="project" value="UniProtKB-EC"/>
</dbReference>
<dbReference type="Proteomes" id="UP000271272">
    <property type="component" value="Unassembled WGS sequence"/>
</dbReference>
<dbReference type="GO" id="GO:0005829">
    <property type="term" value="C:cytosol"/>
    <property type="evidence" value="ECO:0007669"/>
    <property type="project" value="TreeGrafter"/>
</dbReference>
<dbReference type="PROSITE" id="PS01131">
    <property type="entry name" value="RRNA_A_DIMETH"/>
    <property type="match status" value="1"/>
</dbReference>
<keyword evidence="4 7" id="KW-0808">Transferase</keyword>
<dbReference type="GO" id="GO:0003723">
    <property type="term" value="F:RNA binding"/>
    <property type="evidence" value="ECO:0007669"/>
    <property type="project" value="UniProtKB-UniRule"/>
</dbReference>
<evidence type="ECO:0000259" key="10">
    <source>
        <dbReference type="SMART" id="SM00650"/>
    </source>
</evidence>
<dbReference type="AlphaFoldDB" id="A0A3P1V9U0"/>
<comment type="function">
    <text evidence="7">Specifically dimethylates two adjacent adenosines (A1518 and A1519) in the loop of a conserved hairpin near the 3'-end of 16S rRNA in the 30S particle. May play a critical role in biogenesis of 30S subunits.</text>
</comment>
<dbReference type="Gene3D" id="1.10.8.100">
    <property type="entry name" value="Ribosomal RNA adenine dimethylase-like, domain 2"/>
    <property type="match status" value="1"/>
</dbReference>
<dbReference type="EMBL" id="RQZC01000008">
    <property type="protein sequence ID" value="RRD29353.1"/>
    <property type="molecule type" value="Genomic_DNA"/>
</dbReference>
<dbReference type="HAMAP" id="MF_00607">
    <property type="entry name" value="16SrRNA_methyltr_A"/>
    <property type="match status" value="1"/>
</dbReference>
<evidence type="ECO:0000256" key="4">
    <source>
        <dbReference type="ARBA" id="ARBA00022679"/>
    </source>
</evidence>
<dbReference type="PANTHER" id="PTHR11727:SF7">
    <property type="entry name" value="DIMETHYLADENOSINE TRANSFERASE-RELATED"/>
    <property type="match status" value="1"/>
</dbReference>
<comment type="similarity">
    <text evidence="7">Belongs to the class I-like SAM-binding methyltransferase superfamily. rRNA adenine N(6)-methyltransferase family. RsmA subfamily.</text>
</comment>
<evidence type="ECO:0000256" key="8">
    <source>
        <dbReference type="PROSITE-ProRule" id="PRU01026"/>
    </source>
</evidence>
<evidence type="ECO:0000256" key="5">
    <source>
        <dbReference type="ARBA" id="ARBA00022691"/>
    </source>
</evidence>
<feature type="compositionally biased region" description="Low complexity" evidence="9">
    <location>
        <begin position="295"/>
        <end position="323"/>
    </location>
</feature>
<accession>A0A3P1V9U0</accession>
<evidence type="ECO:0000256" key="6">
    <source>
        <dbReference type="ARBA" id="ARBA00022884"/>
    </source>
</evidence>
<evidence type="ECO:0000256" key="1">
    <source>
        <dbReference type="ARBA" id="ARBA00022490"/>
    </source>
</evidence>
<keyword evidence="3 7" id="KW-0489">Methyltransferase</keyword>
<evidence type="ECO:0000256" key="9">
    <source>
        <dbReference type="SAM" id="MobiDB-lite"/>
    </source>
</evidence>